<protein>
    <submittedName>
        <fullName evidence="1">Uncharacterized protein</fullName>
    </submittedName>
</protein>
<comment type="caution">
    <text evidence="1">The sequence shown here is derived from an EMBL/GenBank/DDBJ whole genome shotgun (WGS) entry which is preliminary data.</text>
</comment>
<reference evidence="1" key="1">
    <citation type="submission" date="2022-10" db="EMBL/GenBank/DDBJ databases">
        <title>Luteolibacter sp. GHJ8, whole genome shotgun sequencing project.</title>
        <authorList>
            <person name="Zhao G."/>
            <person name="Shen L."/>
        </authorList>
    </citation>
    <scope>NUCLEOTIDE SEQUENCE</scope>
    <source>
        <strain evidence="1">GHJ8</strain>
    </source>
</reference>
<dbReference type="Proteomes" id="UP001165653">
    <property type="component" value="Unassembled WGS sequence"/>
</dbReference>
<proteinExistence type="predicted"/>
<sequence length="90" mass="9895">MERHSSSLRPTRRFGHVTVSFSETEDIPVMISGTLPENWSEGKSFVGFCTALLAHVGLSADTPYDANFHLGGLKVGIHAEVDRHGNVIRF</sequence>
<accession>A0ABT3G9N0</accession>
<gene>
    <name evidence="1" type="ORF">OJ996_23395</name>
</gene>
<evidence type="ECO:0000313" key="2">
    <source>
        <dbReference type="Proteomes" id="UP001165653"/>
    </source>
</evidence>
<dbReference type="EMBL" id="JAPDDR010000016">
    <property type="protein sequence ID" value="MCW1916552.1"/>
    <property type="molecule type" value="Genomic_DNA"/>
</dbReference>
<keyword evidence="2" id="KW-1185">Reference proteome</keyword>
<name>A0ABT3G9N0_9BACT</name>
<organism evidence="1 2">
    <name type="scientific">Luteolibacter rhizosphaerae</name>
    <dbReference type="NCBI Taxonomy" id="2989719"/>
    <lineage>
        <taxon>Bacteria</taxon>
        <taxon>Pseudomonadati</taxon>
        <taxon>Verrucomicrobiota</taxon>
        <taxon>Verrucomicrobiia</taxon>
        <taxon>Verrucomicrobiales</taxon>
        <taxon>Verrucomicrobiaceae</taxon>
        <taxon>Luteolibacter</taxon>
    </lineage>
</organism>
<evidence type="ECO:0000313" key="1">
    <source>
        <dbReference type="EMBL" id="MCW1916552.1"/>
    </source>
</evidence>